<dbReference type="OrthoDB" id="5588846at2759"/>
<dbReference type="PANTHER" id="PTHR23327">
    <property type="entry name" value="RING FINGER PROTEIN 127"/>
    <property type="match status" value="1"/>
</dbReference>
<keyword evidence="1" id="KW-0479">Metal-binding</keyword>
<dbReference type="GO" id="GO:0008270">
    <property type="term" value="F:zinc ion binding"/>
    <property type="evidence" value="ECO:0007669"/>
    <property type="project" value="UniProtKB-KW"/>
</dbReference>
<organism evidence="8 9">
    <name type="scientific">[Candida] subhashii</name>
    <dbReference type="NCBI Taxonomy" id="561895"/>
    <lineage>
        <taxon>Eukaryota</taxon>
        <taxon>Fungi</taxon>
        <taxon>Dikarya</taxon>
        <taxon>Ascomycota</taxon>
        <taxon>Saccharomycotina</taxon>
        <taxon>Pichiomycetes</taxon>
        <taxon>Debaryomycetaceae</taxon>
        <taxon>Spathaspora</taxon>
    </lineage>
</organism>
<gene>
    <name evidence="8" type="ORF">J8A68_002096</name>
</gene>
<keyword evidence="5" id="KW-0175">Coiled coil</keyword>
<name>A0A8J5UJA5_9ASCO</name>
<dbReference type="SMART" id="SM00184">
    <property type="entry name" value="RING"/>
    <property type="match status" value="1"/>
</dbReference>
<reference evidence="8 9" key="1">
    <citation type="journal article" date="2021" name="DNA Res.">
        <title>Genome analysis of Candida subhashii reveals its hybrid nature and dual mitochondrial genome conformations.</title>
        <authorList>
            <person name="Mixao V."/>
            <person name="Hegedusova E."/>
            <person name="Saus E."/>
            <person name="Pryszcz L.P."/>
            <person name="Cillingova A."/>
            <person name="Nosek J."/>
            <person name="Gabaldon T."/>
        </authorList>
    </citation>
    <scope>NUCLEOTIDE SEQUENCE [LARGE SCALE GENOMIC DNA]</scope>
    <source>
        <strain evidence="8 9">CBS 10753</strain>
    </source>
</reference>
<dbReference type="GeneID" id="73468897"/>
<feature type="domain" description="RING-type" evidence="6">
    <location>
        <begin position="413"/>
        <end position="452"/>
    </location>
</feature>
<evidence type="ECO:0000313" key="9">
    <source>
        <dbReference type="Proteomes" id="UP000694255"/>
    </source>
</evidence>
<dbReference type="PROSITE" id="PS51382">
    <property type="entry name" value="SPX"/>
    <property type="match status" value="1"/>
</dbReference>
<dbReference type="PANTHER" id="PTHR23327:SF51">
    <property type="entry name" value="TRANSCRIPTIONAL REGULATOR OF YEAST FORM ADHERENCE 3"/>
    <property type="match status" value="1"/>
</dbReference>
<evidence type="ECO:0000256" key="1">
    <source>
        <dbReference type="ARBA" id="ARBA00022723"/>
    </source>
</evidence>
<evidence type="ECO:0000259" key="7">
    <source>
        <dbReference type="PROSITE" id="PS51382"/>
    </source>
</evidence>
<dbReference type="AlphaFoldDB" id="A0A8J5UJA5"/>
<evidence type="ECO:0000256" key="3">
    <source>
        <dbReference type="ARBA" id="ARBA00022833"/>
    </source>
</evidence>
<evidence type="ECO:0000256" key="4">
    <source>
        <dbReference type="PROSITE-ProRule" id="PRU00175"/>
    </source>
</evidence>
<sequence>MKFAKTLERTLAEEQMPEEWVEAAIQYKALKKCINKVVNELNFLGLERKTLKLLVKDHDDNIVELTAKETNPSNPIIAEYILTKSNDDPECRVKPMLKIVLDYSNENYSDVRISEMGLKIKQKIEGILDDEDLFDNSHIDKESIFDGHFSNKEETDRIIELTEDNGGIVARSREGSKSPPGSPPLNSIDQEIGNIDSEVLTPLETPRPSRKHEICIMLNSDSKFFRMLDEELRNLDRLRQNEEAKIINEVQEIAKFVNSARNNQAELYKWRELFRIYIDSEVYFKYNQMSMPASQRNGEQIKKNLDHFIENVEKSGVLTHLKRKQTVAVFNKFVEMNYHLWKVLEFQSINNEAFRKILKKFDKQTSLGIKHTFPKLISNDHIFMTGTSLAQSICYIIQNQVLDVIPQLDDYSCPICMSIAYKPIRLVCGHLFCVRCLVKSKQQNKTNCPICRRPDAILEADSSNLDEESMELMKKYFPKEVKEKLKERDRERYNELKNNSHGEKCVVM</sequence>
<protein>
    <recommendedName>
        <fullName evidence="10">RING-14 protein</fullName>
    </recommendedName>
</protein>
<evidence type="ECO:0000259" key="6">
    <source>
        <dbReference type="PROSITE" id="PS50089"/>
    </source>
</evidence>
<feature type="coiled-coil region" evidence="5">
    <location>
        <begin position="225"/>
        <end position="252"/>
    </location>
</feature>
<dbReference type="EMBL" id="JAGSYN010000095">
    <property type="protein sequence ID" value="KAG7664383.1"/>
    <property type="molecule type" value="Genomic_DNA"/>
</dbReference>
<dbReference type="FunFam" id="3.30.40.10:FF:000980">
    <property type="entry name" value="Transcriptional regulator of yeast form adherence 3"/>
    <property type="match status" value="1"/>
</dbReference>
<dbReference type="Proteomes" id="UP000694255">
    <property type="component" value="Unassembled WGS sequence"/>
</dbReference>
<dbReference type="PROSITE" id="PS00518">
    <property type="entry name" value="ZF_RING_1"/>
    <property type="match status" value="1"/>
</dbReference>
<proteinExistence type="predicted"/>
<evidence type="ECO:0008006" key="10">
    <source>
        <dbReference type="Google" id="ProtNLM"/>
    </source>
</evidence>
<evidence type="ECO:0000256" key="2">
    <source>
        <dbReference type="ARBA" id="ARBA00022771"/>
    </source>
</evidence>
<comment type="caution">
    <text evidence="8">The sequence shown here is derived from an EMBL/GenBank/DDBJ whole genome shotgun (WGS) entry which is preliminary data.</text>
</comment>
<feature type="domain" description="SPX" evidence="7">
    <location>
        <begin position="1"/>
        <end position="375"/>
    </location>
</feature>
<dbReference type="InterPro" id="IPR004331">
    <property type="entry name" value="SPX_dom"/>
</dbReference>
<accession>A0A8J5UJA5</accession>
<dbReference type="Pfam" id="PF03105">
    <property type="entry name" value="SPX"/>
    <property type="match status" value="1"/>
</dbReference>
<evidence type="ECO:0000313" key="8">
    <source>
        <dbReference type="EMBL" id="KAG7664383.1"/>
    </source>
</evidence>
<keyword evidence="2 4" id="KW-0863">Zinc-finger</keyword>
<keyword evidence="9" id="KW-1185">Reference proteome</keyword>
<dbReference type="PROSITE" id="PS50089">
    <property type="entry name" value="ZF_RING_2"/>
    <property type="match status" value="1"/>
</dbReference>
<dbReference type="RefSeq" id="XP_049264615.1">
    <property type="nucleotide sequence ID" value="XM_049405811.1"/>
</dbReference>
<dbReference type="InterPro" id="IPR001841">
    <property type="entry name" value="Znf_RING"/>
</dbReference>
<evidence type="ECO:0000256" key="5">
    <source>
        <dbReference type="SAM" id="Coils"/>
    </source>
</evidence>
<keyword evidence="3" id="KW-0862">Zinc</keyword>
<dbReference type="InterPro" id="IPR017907">
    <property type="entry name" value="Znf_RING_CS"/>
</dbReference>
<dbReference type="Pfam" id="PF13920">
    <property type="entry name" value="zf-C3HC4_3"/>
    <property type="match status" value="1"/>
</dbReference>